<feature type="domain" description="Amino acid transporter transmembrane" evidence="7">
    <location>
        <begin position="27"/>
        <end position="142"/>
    </location>
</feature>
<feature type="transmembrane region" description="Helical" evidence="6">
    <location>
        <begin position="57"/>
        <end position="78"/>
    </location>
</feature>
<organism evidence="8 9">
    <name type="scientific">Klebsormidium nitens</name>
    <name type="common">Green alga</name>
    <name type="synonym">Ulothrix nitens</name>
    <dbReference type="NCBI Taxonomy" id="105231"/>
    <lineage>
        <taxon>Eukaryota</taxon>
        <taxon>Viridiplantae</taxon>
        <taxon>Streptophyta</taxon>
        <taxon>Klebsormidiophyceae</taxon>
        <taxon>Klebsormidiales</taxon>
        <taxon>Klebsormidiaceae</taxon>
        <taxon>Klebsormidium</taxon>
    </lineage>
</organism>
<evidence type="ECO:0000256" key="4">
    <source>
        <dbReference type="ARBA" id="ARBA00022989"/>
    </source>
</evidence>
<dbReference type="InterPro" id="IPR013057">
    <property type="entry name" value="AA_transpt_TM"/>
</dbReference>
<keyword evidence="4 6" id="KW-1133">Transmembrane helix</keyword>
<feature type="transmembrane region" description="Helical" evidence="6">
    <location>
        <begin position="98"/>
        <end position="118"/>
    </location>
</feature>
<dbReference type="GO" id="GO:0006865">
    <property type="term" value="P:amino acid transport"/>
    <property type="evidence" value="ECO:0007669"/>
    <property type="project" value="UniProtKB-KW"/>
</dbReference>
<dbReference type="Pfam" id="PF01490">
    <property type="entry name" value="Aa_trans"/>
    <property type="match status" value="1"/>
</dbReference>
<evidence type="ECO:0000256" key="3">
    <source>
        <dbReference type="ARBA" id="ARBA00022970"/>
    </source>
</evidence>
<dbReference type="EMBL" id="DF237071">
    <property type="protein sequence ID" value="GAQ82732.1"/>
    <property type="molecule type" value="Genomic_DNA"/>
</dbReference>
<dbReference type="Proteomes" id="UP000054558">
    <property type="component" value="Unassembled WGS sequence"/>
</dbReference>
<keyword evidence="2 6" id="KW-0812">Transmembrane</keyword>
<evidence type="ECO:0000256" key="2">
    <source>
        <dbReference type="ARBA" id="ARBA00022692"/>
    </source>
</evidence>
<dbReference type="AlphaFoldDB" id="A0A1Y1HYC0"/>
<dbReference type="OrthoDB" id="1905342at2759"/>
<evidence type="ECO:0000313" key="8">
    <source>
        <dbReference type="EMBL" id="GAQ82732.1"/>
    </source>
</evidence>
<evidence type="ECO:0000259" key="7">
    <source>
        <dbReference type="Pfam" id="PF01490"/>
    </source>
</evidence>
<proteinExistence type="predicted"/>
<gene>
    <name evidence="8" type="ORF">KFL_001220010</name>
</gene>
<evidence type="ECO:0000256" key="5">
    <source>
        <dbReference type="ARBA" id="ARBA00023136"/>
    </source>
</evidence>
<keyword evidence="3" id="KW-0813">Transport</keyword>
<keyword evidence="5 6" id="KW-0472">Membrane</keyword>
<dbReference type="GO" id="GO:0016020">
    <property type="term" value="C:membrane"/>
    <property type="evidence" value="ECO:0007669"/>
    <property type="project" value="UniProtKB-SubCell"/>
</dbReference>
<evidence type="ECO:0000256" key="1">
    <source>
        <dbReference type="ARBA" id="ARBA00004370"/>
    </source>
</evidence>
<protein>
    <submittedName>
        <fullName evidence="8">Amino acid transporter protein</fullName>
    </submittedName>
</protein>
<keyword evidence="9" id="KW-1185">Reference proteome</keyword>
<name>A0A1Y1HYC0_KLENI</name>
<accession>A0A1Y1HYC0</accession>
<dbReference type="STRING" id="105231.A0A1Y1HYC0"/>
<comment type="subcellular location">
    <subcellularLocation>
        <location evidence="1">Membrane</location>
    </subcellularLocation>
</comment>
<evidence type="ECO:0000313" key="9">
    <source>
        <dbReference type="Proteomes" id="UP000054558"/>
    </source>
</evidence>
<evidence type="ECO:0000256" key="6">
    <source>
        <dbReference type="SAM" id="Phobius"/>
    </source>
</evidence>
<keyword evidence="3" id="KW-0029">Amino-acid transport</keyword>
<sequence>MLINSNCRFLHGPQKRVLGAFDPFLGEFVKPVWALVADLAAVLPSIWVRGFSRLTGIAISGVSSSLLWTAVVVGALLLDPDSAQVTGTGAHQHTFVKAASLPTGAGIMIVSLSGHAGLPSLRRSMRRPEHFERCLHIAFGAIFLV</sequence>
<reference evidence="8 9" key="1">
    <citation type="journal article" date="2014" name="Nat. Commun.">
        <title>Klebsormidium flaccidum genome reveals primary factors for plant terrestrial adaptation.</title>
        <authorList>
            <person name="Hori K."/>
            <person name="Maruyama F."/>
            <person name="Fujisawa T."/>
            <person name="Togashi T."/>
            <person name="Yamamoto N."/>
            <person name="Seo M."/>
            <person name="Sato S."/>
            <person name="Yamada T."/>
            <person name="Mori H."/>
            <person name="Tajima N."/>
            <person name="Moriyama T."/>
            <person name="Ikeuchi M."/>
            <person name="Watanabe M."/>
            <person name="Wada H."/>
            <person name="Kobayashi K."/>
            <person name="Saito M."/>
            <person name="Masuda T."/>
            <person name="Sasaki-Sekimoto Y."/>
            <person name="Mashiguchi K."/>
            <person name="Awai K."/>
            <person name="Shimojima M."/>
            <person name="Masuda S."/>
            <person name="Iwai M."/>
            <person name="Nobusawa T."/>
            <person name="Narise T."/>
            <person name="Kondo S."/>
            <person name="Saito H."/>
            <person name="Sato R."/>
            <person name="Murakawa M."/>
            <person name="Ihara Y."/>
            <person name="Oshima-Yamada Y."/>
            <person name="Ohtaka K."/>
            <person name="Satoh M."/>
            <person name="Sonobe K."/>
            <person name="Ishii M."/>
            <person name="Ohtani R."/>
            <person name="Kanamori-Sato M."/>
            <person name="Honoki R."/>
            <person name="Miyazaki D."/>
            <person name="Mochizuki H."/>
            <person name="Umetsu J."/>
            <person name="Higashi K."/>
            <person name="Shibata D."/>
            <person name="Kamiya Y."/>
            <person name="Sato N."/>
            <person name="Nakamura Y."/>
            <person name="Tabata S."/>
            <person name="Ida S."/>
            <person name="Kurokawa K."/>
            <person name="Ohta H."/>
        </authorList>
    </citation>
    <scope>NUCLEOTIDE SEQUENCE [LARGE SCALE GENOMIC DNA]</scope>
    <source>
        <strain evidence="8 9">NIES-2285</strain>
    </source>
</reference>